<comment type="caution">
    <text evidence="3">The sequence shown here is derived from an EMBL/GenBank/DDBJ whole genome shotgun (WGS) entry which is preliminary data.</text>
</comment>
<evidence type="ECO:0000256" key="1">
    <source>
        <dbReference type="SAM" id="MobiDB-lite"/>
    </source>
</evidence>
<feature type="region of interest" description="Disordered" evidence="1">
    <location>
        <begin position="277"/>
        <end position="297"/>
    </location>
</feature>
<feature type="transmembrane region" description="Helical" evidence="2">
    <location>
        <begin position="6"/>
        <end position="31"/>
    </location>
</feature>
<keyword evidence="2" id="KW-0812">Transmembrane</keyword>
<organism evidence="3 4">
    <name type="scientific">Nocardiopsis metallicus</name>
    <dbReference type="NCBI Taxonomy" id="179819"/>
    <lineage>
        <taxon>Bacteria</taxon>
        <taxon>Bacillati</taxon>
        <taxon>Actinomycetota</taxon>
        <taxon>Actinomycetes</taxon>
        <taxon>Streptosporangiales</taxon>
        <taxon>Nocardiopsidaceae</taxon>
        <taxon>Nocardiopsis</taxon>
    </lineage>
</organism>
<sequence length="297" mass="29442">MGALLALAFGAGVIAPLNPCGIALLPAYLTYHLDVATRSGRGGPPAAGLKAGAALTVGFAGTLAVLAGAVSLGARSLLTLAPWAGLATGTVLAVLGALMLIGIRVPLRLPGLAAKSGNAPAGTGRLALFGVGYAVASMACTFGVLLAVIAQASAVSSITALLGVLAAYVAGAAVLLMLLAVSVASAGSALTRRITGLARYTGRLSGGVLLLSGLFLAYYWFPAATGRPSSTGLGVERWAAQLSGWVQAHQTAVVVLAAVAVATAVASSLVTRLRHRKQGPEDCCTPTNPGSDAEQHQ</sequence>
<accession>A0A840W343</accession>
<evidence type="ECO:0000313" key="3">
    <source>
        <dbReference type="EMBL" id="MBB5491300.1"/>
    </source>
</evidence>
<dbReference type="PANTHER" id="PTHR31272:SF4">
    <property type="entry name" value="CYTOCHROME C-TYPE BIOGENESIS PROTEIN HI_1454-RELATED"/>
    <property type="match status" value="1"/>
</dbReference>
<feature type="transmembrane region" description="Helical" evidence="2">
    <location>
        <begin position="158"/>
        <end position="183"/>
    </location>
</feature>
<feature type="transmembrane region" description="Helical" evidence="2">
    <location>
        <begin position="126"/>
        <end position="152"/>
    </location>
</feature>
<proteinExistence type="predicted"/>
<dbReference type="PANTHER" id="PTHR31272">
    <property type="entry name" value="CYTOCHROME C-TYPE BIOGENESIS PROTEIN HI_1454-RELATED"/>
    <property type="match status" value="1"/>
</dbReference>
<dbReference type="Proteomes" id="UP000579647">
    <property type="component" value="Unassembled WGS sequence"/>
</dbReference>
<dbReference type="EMBL" id="JACHDO010000001">
    <property type="protein sequence ID" value="MBB5491300.1"/>
    <property type="molecule type" value="Genomic_DNA"/>
</dbReference>
<keyword evidence="2" id="KW-0472">Membrane</keyword>
<gene>
    <name evidence="3" type="ORF">HNR07_002437</name>
</gene>
<keyword evidence="4" id="KW-1185">Reference proteome</keyword>
<feature type="transmembrane region" description="Helical" evidence="2">
    <location>
        <begin position="52"/>
        <end position="74"/>
    </location>
</feature>
<keyword evidence="2" id="KW-1133">Transmembrane helix</keyword>
<evidence type="ECO:0000313" key="4">
    <source>
        <dbReference type="Proteomes" id="UP000579647"/>
    </source>
</evidence>
<dbReference type="InterPro" id="IPR051790">
    <property type="entry name" value="Cytochrome_c-biogenesis_DsbD"/>
</dbReference>
<reference evidence="3 4" key="1">
    <citation type="submission" date="2020-08" db="EMBL/GenBank/DDBJ databases">
        <title>Sequencing the genomes of 1000 actinobacteria strains.</title>
        <authorList>
            <person name="Klenk H.-P."/>
        </authorList>
    </citation>
    <scope>NUCLEOTIDE SEQUENCE [LARGE SCALE GENOMIC DNA]</scope>
    <source>
        <strain evidence="3 4">DSM 44598</strain>
    </source>
</reference>
<name>A0A840W343_9ACTN</name>
<feature type="transmembrane region" description="Helical" evidence="2">
    <location>
        <begin position="204"/>
        <end position="221"/>
    </location>
</feature>
<feature type="transmembrane region" description="Helical" evidence="2">
    <location>
        <begin position="80"/>
        <end position="105"/>
    </location>
</feature>
<dbReference type="AlphaFoldDB" id="A0A840W343"/>
<protein>
    <submittedName>
        <fullName evidence="3">Cytochrome c biogenesis protein CcdA</fullName>
    </submittedName>
</protein>
<dbReference type="RefSeq" id="WP_184365014.1">
    <property type="nucleotide sequence ID" value="NZ_BAAAKM010000077.1"/>
</dbReference>
<feature type="transmembrane region" description="Helical" evidence="2">
    <location>
        <begin position="252"/>
        <end position="270"/>
    </location>
</feature>
<evidence type="ECO:0000256" key="2">
    <source>
        <dbReference type="SAM" id="Phobius"/>
    </source>
</evidence>